<accession>A0A498IHX7</accession>
<dbReference type="AlphaFoldDB" id="A0A498IHX7"/>
<comment type="caution">
    <text evidence="4">The sequence shown here is derived from an EMBL/GenBank/DDBJ whole genome shotgun (WGS) entry which is preliminary data.</text>
</comment>
<organism evidence="4 5">
    <name type="scientific">Malus domestica</name>
    <name type="common">Apple</name>
    <name type="synonym">Pyrus malus</name>
    <dbReference type="NCBI Taxonomy" id="3750"/>
    <lineage>
        <taxon>Eukaryota</taxon>
        <taxon>Viridiplantae</taxon>
        <taxon>Streptophyta</taxon>
        <taxon>Embryophyta</taxon>
        <taxon>Tracheophyta</taxon>
        <taxon>Spermatophyta</taxon>
        <taxon>Magnoliopsida</taxon>
        <taxon>eudicotyledons</taxon>
        <taxon>Gunneridae</taxon>
        <taxon>Pentapetalae</taxon>
        <taxon>rosids</taxon>
        <taxon>fabids</taxon>
        <taxon>Rosales</taxon>
        <taxon>Rosaceae</taxon>
        <taxon>Amygdaloideae</taxon>
        <taxon>Maleae</taxon>
        <taxon>Malus</taxon>
    </lineage>
</organism>
<keyword evidence="2" id="KW-0677">Repeat</keyword>
<keyword evidence="5" id="KW-1185">Reference proteome</keyword>
<evidence type="ECO:0000256" key="1">
    <source>
        <dbReference type="ARBA" id="ARBA00022614"/>
    </source>
</evidence>
<dbReference type="Proteomes" id="UP000290289">
    <property type="component" value="Chromosome 11"/>
</dbReference>
<protein>
    <recommendedName>
        <fullName evidence="3">C-JID domain-containing protein</fullName>
    </recommendedName>
</protein>
<gene>
    <name evidence="4" type="ORF">DVH24_003278</name>
</gene>
<evidence type="ECO:0000313" key="4">
    <source>
        <dbReference type="EMBL" id="RXH82780.1"/>
    </source>
</evidence>
<dbReference type="EMBL" id="RDQH01000337">
    <property type="protein sequence ID" value="RXH82780.1"/>
    <property type="molecule type" value="Genomic_DNA"/>
</dbReference>
<evidence type="ECO:0000313" key="5">
    <source>
        <dbReference type="Proteomes" id="UP000290289"/>
    </source>
</evidence>
<dbReference type="InterPro" id="IPR032675">
    <property type="entry name" value="LRR_dom_sf"/>
</dbReference>
<sequence length="821" mass="94670">MGLQLPNSFLGLTSLYRLNLGQCGLEEGAIPDDIDCLSSLLYLDLRETILCSNLDSLPKTIPSKLTNVDARECPMLKNYSSNLTIRTDNGFCHIDCGNPCENEANEDYWANHFPLPIPEDHAETLSYERIKNEESFEFRFPHSAIIPDWCGERSSRHSVTIQLSDSTWIGFALFVVFELLVKEDFDNSWEMEDTFCHFSTPEGRLKDPLVLQKFNNFRKGSYGLCCYEPRGGQFAGQLNTESRLLKASVSTNRPDLKVKGCALQLIYQKDAAAFAHNLSESANGHLNLNFGRHCKGLLDRARELKNSGEVTGCNGREKNFHFIFSHPIISRWFIHHYAGGVALYRLPQHLYDDNRWVGFELYVVLTWSSSDYNNPPHSAWLHVDLCSPESRIMHRCIKTHSCLGQKQLVVLHIPRACFSQHELDQCQGVGALCRTSTPDVEVEVCGSRLVYEQDLKELIKALATECTFKGPLHLLYVQARTYVENMVESPLREALTVQREALLPQSREIWEVSKLFWQDLLLNSGPEEQVHDQDFTTRLHYYMCYLEQKQVLMEPLDHLLVHSKHYILENRVSIQQHDTERYSESLDRRLYIMAENQLYGSCNIAAWKKSIVVLLQIWKETILSLKGHTISVLKLFDSSAPYNFCFPQKQILEWFKNQSRKSSKIGMELPQNLYDDDNWRGLVICAAFSVHELPTATLEKLGSEMTVELMCHLSTEEYCLNPIPICSTTKEKFKWLHVRGFIWLTYIPRNFLAEFKDITLVIARIYHSCPGLFVEDTGIRLLYKHEVEELKQAMTQCWTSFFDNSDLIRQFVEEEIIQSSS</sequence>
<evidence type="ECO:0000256" key="2">
    <source>
        <dbReference type="ARBA" id="ARBA00022737"/>
    </source>
</evidence>
<keyword evidence="1" id="KW-0433">Leucine-rich repeat</keyword>
<proteinExistence type="predicted"/>
<feature type="domain" description="C-JID" evidence="3">
    <location>
        <begin position="646"/>
        <end position="788"/>
    </location>
</feature>
<dbReference type="Gene3D" id="3.80.10.10">
    <property type="entry name" value="Ribonuclease Inhibitor"/>
    <property type="match status" value="1"/>
</dbReference>
<dbReference type="Pfam" id="PF20160">
    <property type="entry name" value="C-JID"/>
    <property type="match status" value="1"/>
</dbReference>
<name>A0A498IHX7_MALDO</name>
<reference evidence="4" key="1">
    <citation type="submission" date="2018-10" db="EMBL/GenBank/DDBJ databases">
        <title>A high-quality apple genome assembly.</title>
        <authorList>
            <person name="Hu J."/>
        </authorList>
    </citation>
    <scope>NUCLEOTIDE SEQUENCE [LARGE SCALE GENOMIC DNA]</scope>
    <source>
        <tissue evidence="4">Young leaf</tissue>
    </source>
</reference>
<dbReference type="SUPFAM" id="SSF52058">
    <property type="entry name" value="L domain-like"/>
    <property type="match status" value="1"/>
</dbReference>
<dbReference type="InterPro" id="IPR045344">
    <property type="entry name" value="C-JID"/>
</dbReference>
<evidence type="ECO:0000259" key="3">
    <source>
        <dbReference type="Pfam" id="PF20160"/>
    </source>
</evidence>